<dbReference type="OrthoDB" id="2426241at2"/>
<dbReference type="AlphaFoldDB" id="A0A0M0KW11"/>
<keyword evidence="3" id="KW-1185">Reference proteome</keyword>
<evidence type="ECO:0000313" key="3">
    <source>
        <dbReference type="Proteomes" id="UP000037558"/>
    </source>
</evidence>
<dbReference type="RefSeq" id="WP_053402622.1">
    <property type="nucleotide sequence ID" value="NZ_LILC01000023.1"/>
</dbReference>
<dbReference type="Proteomes" id="UP000037558">
    <property type="component" value="Unassembled WGS sequence"/>
</dbReference>
<comment type="caution">
    <text evidence="2">The sequence shown here is derived from an EMBL/GenBank/DDBJ whole genome shotgun (WGS) entry which is preliminary data.</text>
</comment>
<evidence type="ECO:0000313" key="2">
    <source>
        <dbReference type="EMBL" id="KOO42822.1"/>
    </source>
</evidence>
<gene>
    <name evidence="2" type="ORF">AMD01_16905</name>
</gene>
<keyword evidence="1" id="KW-0732">Signal</keyword>
<dbReference type="EMBL" id="LILC01000023">
    <property type="protein sequence ID" value="KOO42822.1"/>
    <property type="molecule type" value="Genomic_DNA"/>
</dbReference>
<feature type="signal peptide" evidence="1">
    <location>
        <begin position="1"/>
        <end position="23"/>
    </location>
</feature>
<reference evidence="3" key="1">
    <citation type="submission" date="2015-08" db="EMBL/GenBank/DDBJ databases">
        <title>Fjat-14210 dsm16467.</title>
        <authorList>
            <person name="Liu B."/>
            <person name="Wang J."/>
            <person name="Zhu Y."/>
            <person name="Liu G."/>
            <person name="Chen Q."/>
            <person name="Chen Z."/>
            <person name="Lan J."/>
            <person name="Che J."/>
            <person name="Ge C."/>
            <person name="Shi H."/>
            <person name="Pan Z."/>
            <person name="Liu X."/>
        </authorList>
    </citation>
    <scope>NUCLEOTIDE SEQUENCE [LARGE SCALE GENOMIC DNA]</scope>
    <source>
        <strain evidence="3">DSM 16467</strain>
    </source>
</reference>
<organism evidence="2 3">
    <name type="scientific">Priestia koreensis</name>
    <dbReference type="NCBI Taxonomy" id="284581"/>
    <lineage>
        <taxon>Bacteria</taxon>
        <taxon>Bacillati</taxon>
        <taxon>Bacillota</taxon>
        <taxon>Bacilli</taxon>
        <taxon>Bacillales</taxon>
        <taxon>Bacillaceae</taxon>
        <taxon>Priestia</taxon>
    </lineage>
</organism>
<proteinExistence type="predicted"/>
<feature type="chain" id="PRO_5005602956" description="Lipoprotein" evidence="1">
    <location>
        <begin position="24"/>
        <end position="189"/>
    </location>
</feature>
<name>A0A0M0KW11_9BACI</name>
<accession>A0A0M0KW11</accession>
<evidence type="ECO:0008006" key="4">
    <source>
        <dbReference type="Google" id="ProtNLM"/>
    </source>
</evidence>
<evidence type="ECO:0000256" key="1">
    <source>
        <dbReference type="SAM" id="SignalP"/>
    </source>
</evidence>
<dbReference type="STRING" id="284581.AMD01_16905"/>
<dbReference type="PROSITE" id="PS51257">
    <property type="entry name" value="PROKAR_LIPOPROTEIN"/>
    <property type="match status" value="1"/>
</dbReference>
<protein>
    <recommendedName>
        <fullName evidence="4">Lipoprotein</fullName>
    </recommendedName>
</protein>
<dbReference type="PATRIC" id="fig|284581.3.peg.2885"/>
<sequence>MKKQLGMVLLTSSILLMSACTSAESEAKPIESKEHVQKDIQKQVQEGDFVFNIVSKKATYLQGEKPDIYAELAYIGNEKGVTISYGYSPITFTKLEETTRGYTFDASVPAPLSTGVPFTGDKPFRESLQPFGGYIPDEQKDKINFAKQIAKDSMPKGHYILHAEAQFSVEKGAKQLSKPLSTVISFDVK</sequence>